<keyword evidence="2" id="KW-1185">Reference proteome</keyword>
<proteinExistence type="predicted"/>
<evidence type="ECO:0000313" key="2">
    <source>
        <dbReference type="Proteomes" id="UP000617340"/>
    </source>
</evidence>
<name>A0A834MQL1_VESGE</name>
<dbReference type="AlphaFoldDB" id="A0A834MQL1"/>
<evidence type="ECO:0000313" key="1">
    <source>
        <dbReference type="EMBL" id="KAF7381707.1"/>
    </source>
</evidence>
<reference evidence="1" key="1">
    <citation type="journal article" date="2020" name="G3 (Bethesda)">
        <title>High-Quality Assemblies for Three Invasive Social Wasps from the &lt;i&gt;Vespula&lt;/i&gt; Genus.</title>
        <authorList>
            <person name="Harrop T.W.R."/>
            <person name="Guhlin J."/>
            <person name="McLaughlin G.M."/>
            <person name="Permina E."/>
            <person name="Stockwell P."/>
            <person name="Gilligan J."/>
            <person name="Le Lec M.F."/>
            <person name="Gruber M.A.M."/>
            <person name="Quinn O."/>
            <person name="Lovegrove M."/>
            <person name="Duncan E.J."/>
            <person name="Remnant E.J."/>
            <person name="Van Eeckhoven J."/>
            <person name="Graham B."/>
            <person name="Knapp R.A."/>
            <person name="Langford K.W."/>
            <person name="Kronenberg Z."/>
            <person name="Press M.O."/>
            <person name="Eacker S.M."/>
            <person name="Wilson-Rankin E.E."/>
            <person name="Purcell J."/>
            <person name="Lester P.J."/>
            <person name="Dearden P.K."/>
        </authorList>
    </citation>
    <scope>NUCLEOTIDE SEQUENCE</scope>
    <source>
        <strain evidence="1">Linc-1</strain>
    </source>
</reference>
<protein>
    <submittedName>
        <fullName evidence="1">Uncharacterized protein</fullName>
    </submittedName>
</protein>
<dbReference type="EMBL" id="JACSDZ010000021">
    <property type="protein sequence ID" value="KAF7381707.1"/>
    <property type="molecule type" value="Genomic_DNA"/>
</dbReference>
<sequence length="125" mass="14533">MRQANEKREIKVKMHASTLCFIIAESYFKVRHTSCDFMCRGTCRGVSSRQWGWLGKKEKGKQRKRNEGLKRFLERSFAGKFREIGGTPASHHGVHFEIIFRLTPSSRITPMRMIECKSNLLPENS</sequence>
<organism evidence="1 2">
    <name type="scientific">Vespula germanica</name>
    <name type="common">German yellow jacket</name>
    <name type="synonym">Paravespula germanica</name>
    <dbReference type="NCBI Taxonomy" id="30212"/>
    <lineage>
        <taxon>Eukaryota</taxon>
        <taxon>Metazoa</taxon>
        <taxon>Ecdysozoa</taxon>
        <taxon>Arthropoda</taxon>
        <taxon>Hexapoda</taxon>
        <taxon>Insecta</taxon>
        <taxon>Pterygota</taxon>
        <taxon>Neoptera</taxon>
        <taxon>Endopterygota</taxon>
        <taxon>Hymenoptera</taxon>
        <taxon>Apocrita</taxon>
        <taxon>Aculeata</taxon>
        <taxon>Vespoidea</taxon>
        <taxon>Vespidae</taxon>
        <taxon>Vespinae</taxon>
        <taxon>Vespula</taxon>
    </lineage>
</organism>
<gene>
    <name evidence="1" type="ORF">HZH68_015580</name>
</gene>
<comment type="caution">
    <text evidence="1">The sequence shown here is derived from an EMBL/GenBank/DDBJ whole genome shotgun (WGS) entry which is preliminary data.</text>
</comment>
<accession>A0A834MQL1</accession>
<dbReference type="Proteomes" id="UP000617340">
    <property type="component" value="Unassembled WGS sequence"/>
</dbReference>